<dbReference type="PANTHER" id="PTHR38445">
    <property type="entry name" value="HTH-TYPE TRANSCRIPTIONAL REPRESSOR YTRA"/>
    <property type="match status" value="1"/>
</dbReference>
<dbReference type="Proteomes" id="UP000426444">
    <property type="component" value="Chromosome"/>
</dbReference>
<name>A0A6I6DIN0_9FIRM</name>
<dbReference type="InterPro" id="IPR036388">
    <property type="entry name" value="WH-like_DNA-bd_sf"/>
</dbReference>
<accession>A0A6I6DIN0</accession>
<feature type="domain" description="HTH gntR-type" evidence="4">
    <location>
        <begin position="12"/>
        <end position="80"/>
    </location>
</feature>
<dbReference type="AlphaFoldDB" id="A0A6I6DIN0"/>
<dbReference type="CDD" id="cd07377">
    <property type="entry name" value="WHTH_GntR"/>
    <property type="match status" value="1"/>
</dbReference>
<dbReference type="PROSITE" id="PS50949">
    <property type="entry name" value="HTH_GNTR"/>
    <property type="match status" value="1"/>
</dbReference>
<dbReference type="GO" id="GO:0003700">
    <property type="term" value="F:DNA-binding transcription factor activity"/>
    <property type="evidence" value="ECO:0007669"/>
    <property type="project" value="InterPro"/>
</dbReference>
<keyword evidence="2" id="KW-0238">DNA-binding</keyword>
<proteinExistence type="predicted"/>
<dbReference type="SUPFAM" id="SSF46785">
    <property type="entry name" value="Winged helix' DNA-binding domain"/>
    <property type="match status" value="1"/>
</dbReference>
<dbReference type="SMART" id="SM00345">
    <property type="entry name" value="HTH_GNTR"/>
    <property type="match status" value="1"/>
</dbReference>
<sequence>MIWLKLDFHSGEPVYQQIVSGYKSRILAGLLKKDEMVPSIRELAKELKVNPNTVARAYRELEVEGFIYSRPGVGNFIKMPDKDELKQRVKEEVKFDLEETMTKAKNYNLSKNEIIILIDETLNTIYGGE</sequence>
<keyword evidence="3" id="KW-0804">Transcription</keyword>
<evidence type="ECO:0000256" key="3">
    <source>
        <dbReference type="ARBA" id="ARBA00023163"/>
    </source>
</evidence>
<dbReference type="KEGG" id="salq:SYNTR_2120"/>
<reference evidence="6" key="1">
    <citation type="journal article" date="2019" name="Microbiology">
        <title>Complete Genome Sequence of an Uncultured Bacterium of the Candidate Phylum Bipolaricaulota.</title>
        <authorList>
            <person name="Kadnikov V.V."/>
            <person name="Mardanov A.V."/>
            <person name="Beletsky A.V."/>
            <person name="Frank Y.A."/>
            <person name="Karnachuk O.V."/>
            <person name="Ravin N.V."/>
        </authorList>
    </citation>
    <scope>NUCLEOTIDE SEQUENCE [LARGE SCALE GENOMIC DNA]</scope>
</reference>
<protein>
    <submittedName>
        <fullName evidence="5">Transcriptional regulator, GntR family</fullName>
    </submittedName>
</protein>
<gene>
    <name evidence="5" type="ORF">SYNTR_2120</name>
</gene>
<dbReference type="GO" id="GO:0003677">
    <property type="term" value="F:DNA binding"/>
    <property type="evidence" value="ECO:0007669"/>
    <property type="project" value="UniProtKB-KW"/>
</dbReference>
<dbReference type="EMBL" id="CP046457">
    <property type="protein sequence ID" value="QGU00714.1"/>
    <property type="molecule type" value="Genomic_DNA"/>
</dbReference>
<dbReference type="InterPro" id="IPR000524">
    <property type="entry name" value="Tscrpt_reg_HTH_GntR"/>
</dbReference>
<evidence type="ECO:0000256" key="2">
    <source>
        <dbReference type="ARBA" id="ARBA00023125"/>
    </source>
</evidence>
<keyword evidence="1" id="KW-0805">Transcription regulation</keyword>
<evidence type="ECO:0000313" key="5">
    <source>
        <dbReference type="EMBL" id="QGU00714.1"/>
    </source>
</evidence>
<organism evidence="5 6">
    <name type="scientific">Candidatus Syntrophocurvum alkaliphilum</name>
    <dbReference type="NCBI Taxonomy" id="2293317"/>
    <lineage>
        <taxon>Bacteria</taxon>
        <taxon>Bacillati</taxon>
        <taxon>Bacillota</taxon>
        <taxon>Clostridia</taxon>
        <taxon>Eubacteriales</taxon>
        <taxon>Syntrophomonadaceae</taxon>
        <taxon>Candidatus Syntrophocurvum</taxon>
    </lineage>
</organism>
<dbReference type="Pfam" id="PF00392">
    <property type="entry name" value="GntR"/>
    <property type="match status" value="1"/>
</dbReference>
<dbReference type="RefSeq" id="WP_197079113.1">
    <property type="nucleotide sequence ID" value="NZ_CP046457.1"/>
</dbReference>
<dbReference type="InterPro" id="IPR036390">
    <property type="entry name" value="WH_DNA-bd_sf"/>
</dbReference>
<dbReference type="PANTHER" id="PTHR38445:SF9">
    <property type="entry name" value="HTH-TYPE TRANSCRIPTIONAL REPRESSOR YTRA"/>
    <property type="match status" value="1"/>
</dbReference>
<evidence type="ECO:0000256" key="1">
    <source>
        <dbReference type="ARBA" id="ARBA00023015"/>
    </source>
</evidence>
<dbReference type="Gene3D" id="1.10.10.10">
    <property type="entry name" value="Winged helix-like DNA-binding domain superfamily/Winged helix DNA-binding domain"/>
    <property type="match status" value="1"/>
</dbReference>
<evidence type="ECO:0000313" key="6">
    <source>
        <dbReference type="Proteomes" id="UP000426444"/>
    </source>
</evidence>
<evidence type="ECO:0000259" key="4">
    <source>
        <dbReference type="PROSITE" id="PS50949"/>
    </source>
</evidence>
<keyword evidence="6" id="KW-1185">Reference proteome</keyword>